<evidence type="ECO:0000313" key="2">
    <source>
        <dbReference type="Proteomes" id="UP000287394"/>
    </source>
</evidence>
<keyword evidence="2" id="KW-1185">Reference proteome</keyword>
<evidence type="ECO:0000313" key="1">
    <source>
        <dbReference type="EMBL" id="BDI31805.1"/>
    </source>
</evidence>
<dbReference type="KEGG" id="ccot:CCAX7_38560"/>
<dbReference type="AlphaFoldDB" id="A0A402D6U3"/>
<organism evidence="1 2">
    <name type="scientific">Capsulimonas corticalis</name>
    <dbReference type="NCBI Taxonomy" id="2219043"/>
    <lineage>
        <taxon>Bacteria</taxon>
        <taxon>Bacillati</taxon>
        <taxon>Armatimonadota</taxon>
        <taxon>Armatimonadia</taxon>
        <taxon>Capsulimonadales</taxon>
        <taxon>Capsulimonadaceae</taxon>
        <taxon>Capsulimonas</taxon>
    </lineage>
</organism>
<proteinExistence type="predicted"/>
<accession>A0A402D6U3</accession>
<sequence>MCYNICNMAYRFQFLMTRALPAALFTFLTLAPVAAKSPPAALTYDELLEHSDQAKFQGNPEDALDYAAAAHKMRPDGLKATQAVEQRIQDGLPDTVSPETLAAIPVATSAIGGGLGTVASVSAYLPCKAQEPQHDWTFDHETYIYLKPATGSDGELKLFCRVHYTVPGDTRLAERMGSLLAIAHHAWAQKTGAPTANADAPFNVWLCRGGQSGGEQWRDNLYLYDLDAPRSSIEWIREIIHEYSHLAVPAIGGYTDPEYWANGYLGERLIVRWIQRTPGMPALVESAWGDFSGAANFDKLLIDPAIALYKKNGRSKTWLDRRDELGMRYFIGQMLTVDDKYGARTLAAAFGRLPRFREARASDMADALAEVVPAQPPVRTTRSAHKPAGDSGASTP</sequence>
<name>A0A402D6U3_9BACT</name>
<reference evidence="1 2" key="1">
    <citation type="journal article" date="2019" name="Int. J. Syst. Evol. Microbiol.">
        <title>Capsulimonas corticalis gen. nov., sp. nov., an aerobic capsulated bacterium, of a novel bacterial order, Capsulimonadales ord. nov., of the class Armatimonadia of the phylum Armatimonadetes.</title>
        <authorList>
            <person name="Li J."/>
            <person name="Kudo C."/>
            <person name="Tonouchi A."/>
        </authorList>
    </citation>
    <scope>NUCLEOTIDE SEQUENCE [LARGE SCALE GENOMIC DNA]</scope>
    <source>
        <strain evidence="1 2">AX-7</strain>
    </source>
</reference>
<gene>
    <name evidence="1" type="ORF">CCAX7_38560</name>
</gene>
<protein>
    <submittedName>
        <fullName evidence="1">Uncharacterized protein</fullName>
    </submittedName>
</protein>
<dbReference type="EMBL" id="AP025739">
    <property type="protein sequence ID" value="BDI31805.1"/>
    <property type="molecule type" value="Genomic_DNA"/>
</dbReference>
<dbReference type="Proteomes" id="UP000287394">
    <property type="component" value="Chromosome"/>
</dbReference>